<proteinExistence type="predicted"/>
<dbReference type="PANTHER" id="PTHR12277">
    <property type="entry name" value="ALPHA/BETA HYDROLASE DOMAIN-CONTAINING PROTEIN"/>
    <property type="match status" value="1"/>
</dbReference>
<reference evidence="2 3" key="1">
    <citation type="submission" date="2020-07" db="EMBL/GenBank/DDBJ databases">
        <title>Sequencing the genomes of 1000 actinobacteria strains.</title>
        <authorList>
            <person name="Klenk H.-P."/>
        </authorList>
    </citation>
    <scope>NUCLEOTIDE SEQUENCE [LARGE SCALE GENOMIC DNA]</scope>
    <source>
        <strain evidence="2 3">DSM 45763</strain>
    </source>
</reference>
<dbReference type="Proteomes" id="UP000576393">
    <property type="component" value="Unassembled WGS sequence"/>
</dbReference>
<dbReference type="AlphaFoldDB" id="A0A852V2C9"/>
<comment type="caution">
    <text evidence="2">The sequence shown here is derived from an EMBL/GenBank/DDBJ whole genome shotgun (WGS) entry which is preliminary data.</text>
</comment>
<name>A0A852V2C9_9ACTN</name>
<dbReference type="Pfam" id="PF12697">
    <property type="entry name" value="Abhydrolase_6"/>
    <property type="match status" value="1"/>
</dbReference>
<feature type="domain" description="AB hydrolase-1" evidence="1">
    <location>
        <begin position="34"/>
        <end position="295"/>
    </location>
</feature>
<organism evidence="2 3">
    <name type="scientific">Streptosporangium sandarakinum</name>
    <dbReference type="NCBI Taxonomy" id="1260955"/>
    <lineage>
        <taxon>Bacteria</taxon>
        <taxon>Bacillati</taxon>
        <taxon>Actinomycetota</taxon>
        <taxon>Actinomycetes</taxon>
        <taxon>Streptosporangiales</taxon>
        <taxon>Streptosporangiaceae</taxon>
        <taxon>Streptosporangium</taxon>
    </lineage>
</organism>
<dbReference type="GO" id="GO:0003824">
    <property type="term" value="F:catalytic activity"/>
    <property type="evidence" value="ECO:0007669"/>
    <property type="project" value="UniProtKB-ARBA"/>
</dbReference>
<dbReference type="SUPFAM" id="SSF53474">
    <property type="entry name" value="alpha/beta-Hydrolases"/>
    <property type="match status" value="1"/>
</dbReference>
<protein>
    <submittedName>
        <fullName evidence="2">Pimeloyl-ACP methyl ester carboxylesterase</fullName>
    </submittedName>
</protein>
<gene>
    <name evidence="2" type="ORF">HDA43_004481</name>
</gene>
<keyword evidence="3" id="KW-1185">Reference proteome</keyword>
<evidence type="ECO:0000259" key="1">
    <source>
        <dbReference type="Pfam" id="PF12697"/>
    </source>
</evidence>
<dbReference type="RefSeq" id="WP_246424483.1">
    <property type="nucleotide sequence ID" value="NZ_JACCCO010000002.1"/>
</dbReference>
<evidence type="ECO:0000313" key="2">
    <source>
        <dbReference type="EMBL" id="NYF42280.1"/>
    </source>
</evidence>
<dbReference type="EMBL" id="JACCCO010000002">
    <property type="protein sequence ID" value="NYF42280.1"/>
    <property type="molecule type" value="Genomic_DNA"/>
</dbReference>
<sequence length="316" mass="33023">MSFAPSFAAMFMTEDDVRIDAAHTPSRGAADLGIVVAHGFTGSLRELTTRRITHVLSEFGGVVSFDFRGHGRSGGLSTVGDLEVLDLEAAVRHTRMIGYTRVATVGFSMGGAVVVRHAGLRGATRSGGAMVGPAGDGLLSGAGGGLEAAAVLSPVMDGPVGLDGGAPLPGRGGPGSELVNTALGDGRGRVDAVVSISSPARWYYRGTKPMRQVHWAIERRLGRWATRVGRGTRIRKGGWDPVPLAPYEAAATVAPTPLLVVHGDSDSFFPVEHALQLYGAARDPRELWLEPGFGHAETAATPELIRRIGAWASAMT</sequence>
<accession>A0A852V2C9</accession>
<dbReference type="Gene3D" id="3.40.50.1820">
    <property type="entry name" value="alpha/beta hydrolase"/>
    <property type="match status" value="2"/>
</dbReference>
<dbReference type="InterPro" id="IPR029058">
    <property type="entry name" value="AB_hydrolase_fold"/>
</dbReference>
<evidence type="ECO:0000313" key="3">
    <source>
        <dbReference type="Proteomes" id="UP000576393"/>
    </source>
</evidence>
<dbReference type="InterPro" id="IPR000073">
    <property type="entry name" value="AB_hydrolase_1"/>
</dbReference>